<keyword evidence="3 4" id="KW-0560">Oxidoreductase</keyword>
<dbReference type="InterPro" id="IPR003710">
    <property type="entry name" value="ApbA"/>
</dbReference>
<dbReference type="GO" id="GO:0008677">
    <property type="term" value="F:2-dehydropantoate 2-reductase activity"/>
    <property type="evidence" value="ECO:0007669"/>
    <property type="project" value="UniProtKB-EC"/>
</dbReference>
<dbReference type="PANTHER" id="PTHR21708:SF26">
    <property type="entry name" value="2-DEHYDROPANTOATE 2-REDUCTASE"/>
    <property type="match status" value="1"/>
</dbReference>
<dbReference type="Pfam" id="PF02558">
    <property type="entry name" value="ApbA"/>
    <property type="match status" value="1"/>
</dbReference>
<evidence type="ECO:0000256" key="2">
    <source>
        <dbReference type="ARBA" id="ARBA00022857"/>
    </source>
</evidence>
<evidence type="ECO:0000313" key="8">
    <source>
        <dbReference type="Proteomes" id="UP000216052"/>
    </source>
</evidence>
<dbReference type="RefSeq" id="WP_093796124.1">
    <property type="nucleotide sequence ID" value="NZ_CP155571.1"/>
</dbReference>
<comment type="pathway">
    <text evidence="4">Cofactor biosynthesis; (R)-pantothenate biosynthesis; (R)-pantoate from 3-methyl-2-oxobutanoate: step 2/2.</text>
</comment>
<dbReference type="Gene3D" id="3.40.50.720">
    <property type="entry name" value="NAD(P)-binding Rossmann-like Domain"/>
    <property type="match status" value="1"/>
</dbReference>
<dbReference type="Pfam" id="PF08546">
    <property type="entry name" value="ApbA_C"/>
    <property type="match status" value="1"/>
</dbReference>
<dbReference type="SUPFAM" id="SSF48179">
    <property type="entry name" value="6-phosphogluconate dehydrogenase C-terminal domain-like"/>
    <property type="match status" value="1"/>
</dbReference>
<dbReference type="InterPro" id="IPR051402">
    <property type="entry name" value="KPR-Related"/>
</dbReference>
<dbReference type="InterPro" id="IPR036291">
    <property type="entry name" value="NAD(P)-bd_dom_sf"/>
</dbReference>
<proteinExistence type="inferred from homology"/>
<evidence type="ECO:0000259" key="5">
    <source>
        <dbReference type="Pfam" id="PF02558"/>
    </source>
</evidence>
<dbReference type="EMBL" id="CP155571">
    <property type="protein sequence ID" value="XFO71333.1"/>
    <property type="molecule type" value="Genomic_DNA"/>
</dbReference>
<sequence length="312" mass="34192">MKFAVIGAGAMGSLVGAMLQKAGAEVWLVDSNEALVKHIQANGLKISINDTEEFVKINVAQSPQAIGQKMDVILFLVKGCYTEAAAQSAKCLAGEKTYIMTLQNGIGNVEILAEHYPREQILYGILEFAGKMVAMGQVQGFIGKNSKICFGSTQKIITEDMKAIADLLGRSGIRVIVQEDIDSEVWIKLRNNSTNVVFGLLRLTMGQALAVTGTEELMQAVRAEVMAVARARGIWFAEEQLSINGGKTPINPELYAHLPSTAQDIKNKNKTEVEFINGAIYREGLRLGVPTPHNELLYRMVKIIEASYERQF</sequence>
<protein>
    <recommendedName>
        <fullName evidence="4">2-dehydropantoate 2-reductase</fullName>
        <ecNumber evidence="4">1.1.1.169</ecNumber>
    </recommendedName>
    <alternativeName>
        <fullName evidence="4">Ketopantoate reductase</fullName>
    </alternativeName>
</protein>
<dbReference type="EC" id="1.1.1.169" evidence="4"/>
<keyword evidence="2 4" id="KW-0521">NADP</keyword>
<comment type="function">
    <text evidence="4">Catalyzes the NADPH-dependent reduction of ketopantoate into pantoic acid.</text>
</comment>
<comment type="catalytic activity">
    <reaction evidence="4">
        <text>(R)-pantoate + NADP(+) = 2-dehydropantoate + NADPH + H(+)</text>
        <dbReference type="Rhea" id="RHEA:16233"/>
        <dbReference type="ChEBI" id="CHEBI:11561"/>
        <dbReference type="ChEBI" id="CHEBI:15378"/>
        <dbReference type="ChEBI" id="CHEBI:15980"/>
        <dbReference type="ChEBI" id="CHEBI:57783"/>
        <dbReference type="ChEBI" id="CHEBI:58349"/>
        <dbReference type="EC" id="1.1.1.169"/>
    </reaction>
</comment>
<evidence type="ECO:0000259" key="6">
    <source>
        <dbReference type="Pfam" id="PF08546"/>
    </source>
</evidence>
<gene>
    <name evidence="7" type="ORF">SPACI_013480</name>
</gene>
<dbReference type="InterPro" id="IPR013332">
    <property type="entry name" value="KPR_N"/>
</dbReference>
<accession>A0ABZ3IZ13</accession>
<keyword evidence="8" id="KW-1185">Reference proteome</keyword>
<evidence type="ECO:0000313" key="7">
    <source>
        <dbReference type="EMBL" id="XFO71333.1"/>
    </source>
</evidence>
<dbReference type="PANTHER" id="PTHR21708">
    <property type="entry name" value="PROBABLE 2-DEHYDROPANTOATE 2-REDUCTASE"/>
    <property type="match status" value="1"/>
</dbReference>
<dbReference type="Proteomes" id="UP000216052">
    <property type="component" value="Chromosome"/>
</dbReference>
<dbReference type="NCBIfam" id="TIGR00745">
    <property type="entry name" value="apbA_panE"/>
    <property type="match status" value="1"/>
</dbReference>
<reference evidence="7" key="1">
    <citation type="submission" date="2024-05" db="EMBL/GenBank/DDBJ databases">
        <title>Isolation and characterization of Sporomusa carbonis sp. nov., a carboxydotrophic hydrogenogen in the genus of Sporomusa isolated from a charcoal burning pile.</title>
        <authorList>
            <person name="Boeer T."/>
            <person name="Rosenbaum F."/>
            <person name="Eysell L."/>
            <person name="Mueller V."/>
            <person name="Daniel R."/>
            <person name="Poehlein A."/>
        </authorList>
    </citation>
    <scope>NUCLEOTIDE SEQUENCE [LARGE SCALE GENOMIC DNA]</scope>
    <source>
        <strain evidence="7">DSM 3132</strain>
    </source>
</reference>
<feature type="domain" description="Ketopantoate reductase C-terminal" evidence="6">
    <location>
        <begin position="180"/>
        <end position="305"/>
    </location>
</feature>
<comment type="similarity">
    <text evidence="1 4">Belongs to the ketopantoate reductase family.</text>
</comment>
<dbReference type="InterPro" id="IPR013328">
    <property type="entry name" value="6PGD_dom2"/>
</dbReference>
<dbReference type="SUPFAM" id="SSF51735">
    <property type="entry name" value="NAD(P)-binding Rossmann-fold domains"/>
    <property type="match status" value="1"/>
</dbReference>
<feature type="domain" description="Ketopantoate reductase N-terminal" evidence="5">
    <location>
        <begin position="4"/>
        <end position="139"/>
    </location>
</feature>
<dbReference type="InterPro" id="IPR008927">
    <property type="entry name" value="6-PGluconate_DH-like_C_sf"/>
</dbReference>
<name>A0ABZ3IZ13_SPOA4</name>
<evidence type="ECO:0000256" key="3">
    <source>
        <dbReference type="ARBA" id="ARBA00023002"/>
    </source>
</evidence>
<dbReference type="Gene3D" id="1.10.1040.10">
    <property type="entry name" value="N-(1-d-carboxylethyl)-l-norvaline Dehydrogenase, domain 2"/>
    <property type="match status" value="1"/>
</dbReference>
<evidence type="ECO:0000256" key="1">
    <source>
        <dbReference type="ARBA" id="ARBA00007870"/>
    </source>
</evidence>
<evidence type="ECO:0000256" key="4">
    <source>
        <dbReference type="RuleBase" id="RU362068"/>
    </source>
</evidence>
<dbReference type="InterPro" id="IPR013752">
    <property type="entry name" value="KPA_reductase"/>
</dbReference>
<organism evidence="7 8">
    <name type="scientific">Sporomusa acidovorans (strain ATCC 49682 / DSM 3132 / Mol)</name>
    <dbReference type="NCBI Taxonomy" id="1123286"/>
    <lineage>
        <taxon>Bacteria</taxon>
        <taxon>Bacillati</taxon>
        <taxon>Bacillota</taxon>
        <taxon>Negativicutes</taxon>
        <taxon>Selenomonadales</taxon>
        <taxon>Sporomusaceae</taxon>
        <taxon>Sporomusa</taxon>
    </lineage>
</organism>
<keyword evidence="4" id="KW-0566">Pantothenate biosynthesis</keyword>